<feature type="domain" description="Histidine kinase" evidence="14">
    <location>
        <begin position="262"/>
        <end position="491"/>
    </location>
</feature>
<dbReference type="SMART" id="SM00388">
    <property type="entry name" value="HisKA"/>
    <property type="match status" value="1"/>
</dbReference>
<reference evidence="16 17" key="1">
    <citation type="submission" date="2023-08" db="EMBL/GenBank/DDBJ databases">
        <title>Functional and genomic diversity of the sorghum phyllosphere microbiome.</title>
        <authorList>
            <person name="Shade A."/>
        </authorList>
    </citation>
    <scope>NUCLEOTIDE SEQUENCE [LARGE SCALE GENOMIC DNA]</scope>
    <source>
        <strain evidence="16 17">SORGH_AS_0335</strain>
    </source>
</reference>
<dbReference type="InterPro" id="IPR013727">
    <property type="entry name" value="2CSK_N"/>
</dbReference>
<keyword evidence="11" id="KW-0902">Two-component regulatory system</keyword>
<dbReference type="Pfam" id="PF00512">
    <property type="entry name" value="HisKA"/>
    <property type="match status" value="1"/>
</dbReference>
<keyword evidence="7" id="KW-0547">Nucleotide-binding</keyword>
<comment type="caution">
    <text evidence="16">The sequence shown here is derived from an EMBL/GenBank/DDBJ whole genome shotgun (WGS) entry which is preliminary data.</text>
</comment>
<dbReference type="Proteomes" id="UP001267710">
    <property type="component" value="Unassembled WGS sequence"/>
</dbReference>
<evidence type="ECO:0000256" key="8">
    <source>
        <dbReference type="ARBA" id="ARBA00022777"/>
    </source>
</evidence>
<keyword evidence="6 13" id="KW-0812">Transmembrane</keyword>
<dbReference type="PROSITE" id="PS50109">
    <property type="entry name" value="HIS_KIN"/>
    <property type="match status" value="1"/>
</dbReference>
<evidence type="ECO:0000256" key="9">
    <source>
        <dbReference type="ARBA" id="ARBA00022840"/>
    </source>
</evidence>
<keyword evidence="8 16" id="KW-0418">Kinase</keyword>
<dbReference type="PRINTS" id="PR00344">
    <property type="entry name" value="BCTRLSENSOR"/>
</dbReference>
<dbReference type="Pfam" id="PF08521">
    <property type="entry name" value="2CSK_N"/>
    <property type="match status" value="1"/>
</dbReference>
<dbReference type="EC" id="2.7.13.3" evidence="3"/>
<evidence type="ECO:0000256" key="10">
    <source>
        <dbReference type="ARBA" id="ARBA00022989"/>
    </source>
</evidence>
<dbReference type="InterPro" id="IPR005467">
    <property type="entry name" value="His_kinase_dom"/>
</dbReference>
<dbReference type="InterPro" id="IPR004358">
    <property type="entry name" value="Sig_transdc_His_kin-like_C"/>
</dbReference>
<dbReference type="InterPro" id="IPR050428">
    <property type="entry name" value="TCS_sensor_his_kinase"/>
</dbReference>
<evidence type="ECO:0000256" key="5">
    <source>
        <dbReference type="ARBA" id="ARBA00022679"/>
    </source>
</evidence>
<evidence type="ECO:0000256" key="7">
    <source>
        <dbReference type="ARBA" id="ARBA00022741"/>
    </source>
</evidence>
<dbReference type="Gene3D" id="3.30.565.10">
    <property type="entry name" value="Histidine kinase-like ATPase, C-terminal domain"/>
    <property type="match status" value="1"/>
</dbReference>
<evidence type="ECO:0000256" key="11">
    <source>
        <dbReference type="ARBA" id="ARBA00023012"/>
    </source>
</evidence>
<evidence type="ECO:0000256" key="6">
    <source>
        <dbReference type="ARBA" id="ARBA00022692"/>
    </source>
</evidence>
<dbReference type="CDD" id="cd00082">
    <property type="entry name" value="HisKA"/>
    <property type="match status" value="1"/>
</dbReference>
<comment type="subcellular location">
    <subcellularLocation>
        <location evidence="2">Membrane</location>
        <topology evidence="2">Multi-pass membrane protein</topology>
    </subcellularLocation>
</comment>
<name>A0ABU1I900_9BURK</name>
<feature type="transmembrane region" description="Helical" evidence="13">
    <location>
        <begin position="182"/>
        <end position="201"/>
    </location>
</feature>
<evidence type="ECO:0000313" key="17">
    <source>
        <dbReference type="Proteomes" id="UP001267710"/>
    </source>
</evidence>
<keyword evidence="4" id="KW-0597">Phosphoprotein</keyword>
<dbReference type="PANTHER" id="PTHR45436:SF14">
    <property type="entry name" value="SENSOR PROTEIN QSEC"/>
    <property type="match status" value="1"/>
</dbReference>
<comment type="catalytic activity">
    <reaction evidence="1">
        <text>ATP + protein L-histidine = ADP + protein N-phospho-L-histidine.</text>
        <dbReference type="EC" id="2.7.13.3"/>
    </reaction>
</comment>
<dbReference type="CDD" id="cd00075">
    <property type="entry name" value="HATPase"/>
    <property type="match status" value="1"/>
</dbReference>
<organism evidence="16 17">
    <name type="scientific">Paracidovorax wautersii</name>
    <dbReference type="NCBI Taxonomy" id="1177982"/>
    <lineage>
        <taxon>Bacteria</taxon>
        <taxon>Pseudomonadati</taxon>
        <taxon>Pseudomonadota</taxon>
        <taxon>Betaproteobacteria</taxon>
        <taxon>Burkholderiales</taxon>
        <taxon>Comamonadaceae</taxon>
        <taxon>Paracidovorax</taxon>
    </lineage>
</organism>
<dbReference type="PANTHER" id="PTHR45436">
    <property type="entry name" value="SENSOR HISTIDINE KINASE YKOH"/>
    <property type="match status" value="1"/>
</dbReference>
<feature type="domain" description="HAMP" evidence="15">
    <location>
        <begin position="202"/>
        <end position="254"/>
    </location>
</feature>
<keyword evidence="17" id="KW-1185">Reference proteome</keyword>
<keyword evidence="12 13" id="KW-0472">Membrane</keyword>
<dbReference type="EMBL" id="JAVIZX010000001">
    <property type="protein sequence ID" value="MDR6213708.1"/>
    <property type="molecule type" value="Genomic_DNA"/>
</dbReference>
<dbReference type="GO" id="GO:0004673">
    <property type="term" value="F:protein histidine kinase activity"/>
    <property type="evidence" value="ECO:0007669"/>
    <property type="project" value="UniProtKB-EC"/>
</dbReference>
<evidence type="ECO:0000259" key="14">
    <source>
        <dbReference type="PROSITE" id="PS50109"/>
    </source>
</evidence>
<dbReference type="InterPro" id="IPR036890">
    <property type="entry name" value="HATPase_C_sf"/>
</dbReference>
<evidence type="ECO:0000256" key="2">
    <source>
        <dbReference type="ARBA" id="ARBA00004141"/>
    </source>
</evidence>
<evidence type="ECO:0000256" key="4">
    <source>
        <dbReference type="ARBA" id="ARBA00022553"/>
    </source>
</evidence>
<dbReference type="InterPro" id="IPR003661">
    <property type="entry name" value="HisK_dim/P_dom"/>
</dbReference>
<dbReference type="SMART" id="SM00387">
    <property type="entry name" value="HATPase_c"/>
    <property type="match status" value="1"/>
</dbReference>
<evidence type="ECO:0000256" key="12">
    <source>
        <dbReference type="ARBA" id="ARBA00023136"/>
    </source>
</evidence>
<accession>A0ABU1I900</accession>
<protein>
    <recommendedName>
        <fullName evidence="3">histidine kinase</fullName>
        <ecNumber evidence="3">2.7.13.3</ecNumber>
    </recommendedName>
</protein>
<evidence type="ECO:0000256" key="13">
    <source>
        <dbReference type="SAM" id="Phobius"/>
    </source>
</evidence>
<dbReference type="InterPro" id="IPR003660">
    <property type="entry name" value="HAMP_dom"/>
</dbReference>
<keyword evidence="5 16" id="KW-0808">Transferase</keyword>
<keyword evidence="10 13" id="KW-1133">Transmembrane helix</keyword>
<evidence type="ECO:0000313" key="16">
    <source>
        <dbReference type="EMBL" id="MDR6213708.1"/>
    </source>
</evidence>
<dbReference type="Gene3D" id="1.10.287.130">
    <property type="match status" value="1"/>
</dbReference>
<evidence type="ECO:0000256" key="1">
    <source>
        <dbReference type="ARBA" id="ARBA00000085"/>
    </source>
</evidence>
<dbReference type="Pfam" id="PF02518">
    <property type="entry name" value="HATPase_c"/>
    <property type="match status" value="1"/>
</dbReference>
<keyword evidence="9" id="KW-0067">ATP-binding</keyword>
<dbReference type="SUPFAM" id="SSF47384">
    <property type="entry name" value="Homodimeric domain of signal transducing histidine kinase"/>
    <property type="match status" value="1"/>
</dbReference>
<gene>
    <name evidence="16" type="ORF">QE399_001397</name>
</gene>
<sequence length="491" mass="53242">MRVPGLARLWPRRAASAPATASARGAYSLRRRLIATILGSSVALWLVCVGLVVHVAWKETSDVFDDALKESARLALVLGDRLHRSGALAQDDPAAAGEPAKLKLYYQLVARDGQVLRRASKAPEQAFVPQLDEAKGFHRNVFLGGEPWRVYVLPSRDGQFSAQVGQPWADRTELLAEMAEDLAVPALGLLALLALVCWVAIRQALRPLDATARRVAAKSPQDLLPMPPEHDPRELQPIIGALNAVLGRLSHALDAERRFTADAAHELRTPLAALRGRIQLMQRRGGAPADPAALQPLRDDVDRCTRLVENLLTLARMDPERPDTLAREWLPLAPLLQTLRDERALLPGEGGEGAPQLELECHADRIHAHPVLLHGALRNLVENAARHGPRGGRIVLRAEPLPGGGVRTAVLDDGPGVDPALRQRLSERFFRVLTSPQERAGVPGGSGLGLSIVARTVELHRGTLRFEDGLPRAATPDGRTHGLGVVIDWPA</sequence>
<dbReference type="SUPFAM" id="SSF55874">
    <property type="entry name" value="ATPase domain of HSP90 chaperone/DNA topoisomerase II/histidine kinase"/>
    <property type="match status" value="1"/>
</dbReference>
<feature type="transmembrane region" description="Helical" evidence="13">
    <location>
        <begin position="33"/>
        <end position="57"/>
    </location>
</feature>
<evidence type="ECO:0000259" key="15">
    <source>
        <dbReference type="PROSITE" id="PS50885"/>
    </source>
</evidence>
<evidence type="ECO:0000256" key="3">
    <source>
        <dbReference type="ARBA" id="ARBA00012438"/>
    </source>
</evidence>
<proteinExistence type="predicted"/>
<dbReference type="PROSITE" id="PS50885">
    <property type="entry name" value="HAMP"/>
    <property type="match status" value="1"/>
</dbReference>
<dbReference type="InterPro" id="IPR036097">
    <property type="entry name" value="HisK_dim/P_sf"/>
</dbReference>
<dbReference type="InterPro" id="IPR003594">
    <property type="entry name" value="HATPase_dom"/>
</dbReference>